<organism evidence="2 3">
    <name type="scientific">Motilimonas pumila</name>
    <dbReference type="NCBI Taxonomy" id="2303987"/>
    <lineage>
        <taxon>Bacteria</taxon>
        <taxon>Pseudomonadati</taxon>
        <taxon>Pseudomonadota</taxon>
        <taxon>Gammaproteobacteria</taxon>
        <taxon>Alteromonadales</taxon>
        <taxon>Alteromonadales genera incertae sedis</taxon>
        <taxon>Motilimonas</taxon>
    </lineage>
</organism>
<feature type="chain" id="PRO_5019004315" evidence="1">
    <location>
        <begin position="30"/>
        <end position="301"/>
    </location>
</feature>
<protein>
    <submittedName>
        <fullName evidence="2">DUF2057 domain-containing protein</fullName>
    </submittedName>
</protein>
<dbReference type="Pfam" id="PF09829">
    <property type="entry name" value="DUF2057"/>
    <property type="match status" value="1"/>
</dbReference>
<keyword evidence="3" id="KW-1185">Reference proteome</keyword>
<dbReference type="AlphaFoldDB" id="A0A418YBE9"/>
<dbReference type="InterPro" id="IPR018635">
    <property type="entry name" value="UPF0319"/>
</dbReference>
<keyword evidence="1" id="KW-0732">Signal</keyword>
<evidence type="ECO:0000256" key="1">
    <source>
        <dbReference type="SAM" id="SignalP"/>
    </source>
</evidence>
<evidence type="ECO:0000313" key="2">
    <source>
        <dbReference type="EMBL" id="RJG40267.1"/>
    </source>
</evidence>
<reference evidence="2 3" key="2">
    <citation type="submission" date="2019-01" db="EMBL/GenBank/DDBJ databases">
        <title>Motilimonas pumilus sp. nov., isolated from the gut of sea cucumber (Apostichopus japonicus).</title>
        <authorList>
            <person name="Wang F.-Q."/>
            <person name="Ren L.-H."/>
            <person name="Lin Y.-W."/>
            <person name="Sun G.-H."/>
            <person name="Du Z.-J."/>
            <person name="Zhao J.-X."/>
            <person name="Liu X.-J."/>
            <person name="Liu L.-J."/>
        </authorList>
    </citation>
    <scope>NUCLEOTIDE SEQUENCE [LARGE SCALE GENOMIC DNA]</scope>
    <source>
        <strain evidence="2 3">PLHSC7-2</strain>
    </source>
</reference>
<proteinExistence type="predicted"/>
<name>A0A418YBE9_9GAMM</name>
<dbReference type="Proteomes" id="UP000283255">
    <property type="component" value="Unassembled WGS sequence"/>
</dbReference>
<comment type="caution">
    <text evidence="2">The sequence shown here is derived from an EMBL/GenBank/DDBJ whole genome shotgun (WGS) entry which is preliminary data.</text>
</comment>
<accession>A0A418YBE9</accession>
<evidence type="ECO:0000313" key="3">
    <source>
        <dbReference type="Proteomes" id="UP000283255"/>
    </source>
</evidence>
<dbReference type="EMBL" id="QZCH01000026">
    <property type="protein sequence ID" value="RJG40267.1"/>
    <property type="molecule type" value="Genomic_DNA"/>
</dbReference>
<dbReference type="PROSITE" id="PS51257">
    <property type="entry name" value="PROKAR_LIPOPROTEIN"/>
    <property type="match status" value="1"/>
</dbReference>
<feature type="signal peptide" evidence="1">
    <location>
        <begin position="1"/>
        <end position="29"/>
    </location>
</feature>
<reference evidence="2 3" key="1">
    <citation type="submission" date="2018-09" db="EMBL/GenBank/DDBJ databases">
        <authorList>
            <person name="Wang F."/>
        </authorList>
    </citation>
    <scope>NUCLEOTIDE SEQUENCE [LARGE SCALE GENOMIC DNA]</scope>
    <source>
        <strain evidence="2 3">PLHSC7-2</strain>
    </source>
</reference>
<sequence>MLRWLKKIGSYMLKKILIVSLSASLMACAANPNSTSSEEFAKETQIDIGYNAVRVQGTKVQAKPTSEAGAKVTAAQYYITTSFSKTSPAESDAIVHMELSYFQTTSEFEDYRVDGIRGKVTAQKVTSQMCNDNCMNNQWFEFPIPTATLVAAKDTGLPFEILVSGAEKGLEFEVPAAYIQGLVKRYQKAQQDYNVGGGEIASSAPAAAPVATTAVAATSAGAITRANSDFSTEAQMLQHWFNKVTPAEQEAFIDWALKNRKAIKGQAKPGSKGYDMLTYWFTEANVSERSEIISWAVENMK</sequence>
<gene>
    <name evidence="2" type="ORF">D1Z90_16615</name>
</gene>